<dbReference type="AlphaFoldDB" id="A0A383B4G8"/>
<organism evidence="1">
    <name type="scientific">marine metagenome</name>
    <dbReference type="NCBI Taxonomy" id="408172"/>
    <lineage>
        <taxon>unclassified sequences</taxon>
        <taxon>metagenomes</taxon>
        <taxon>ecological metagenomes</taxon>
    </lineage>
</organism>
<proteinExistence type="predicted"/>
<reference evidence="1" key="1">
    <citation type="submission" date="2018-05" db="EMBL/GenBank/DDBJ databases">
        <authorList>
            <person name="Lanie J.A."/>
            <person name="Ng W.-L."/>
            <person name="Kazmierczak K.M."/>
            <person name="Andrzejewski T.M."/>
            <person name="Davidsen T.M."/>
            <person name="Wayne K.J."/>
            <person name="Tettelin H."/>
            <person name="Glass J.I."/>
            <person name="Rusch D."/>
            <person name="Podicherti R."/>
            <person name="Tsui H.-C.T."/>
            <person name="Winkler M.E."/>
        </authorList>
    </citation>
    <scope>NUCLEOTIDE SEQUENCE</scope>
</reference>
<dbReference type="EMBL" id="UINC01197357">
    <property type="protein sequence ID" value="SVE14801.1"/>
    <property type="molecule type" value="Genomic_DNA"/>
</dbReference>
<protein>
    <submittedName>
        <fullName evidence="1">Uncharacterized protein</fullName>
    </submittedName>
</protein>
<gene>
    <name evidence="1" type="ORF">METZ01_LOCUS467655</name>
</gene>
<evidence type="ECO:0000313" key="1">
    <source>
        <dbReference type="EMBL" id="SVE14801.1"/>
    </source>
</evidence>
<accession>A0A383B4G8</accession>
<sequence>GESPYRVWVPIQEYIKGLSGHSQ</sequence>
<name>A0A383B4G8_9ZZZZ</name>
<feature type="non-terminal residue" evidence="1">
    <location>
        <position position="1"/>
    </location>
</feature>